<dbReference type="EMBL" id="GBXM01014905">
    <property type="protein sequence ID" value="JAH93672.1"/>
    <property type="molecule type" value="Transcribed_RNA"/>
</dbReference>
<name>A0A0E9WTF5_ANGAN</name>
<organism evidence="1">
    <name type="scientific">Anguilla anguilla</name>
    <name type="common">European freshwater eel</name>
    <name type="synonym">Muraena anguilla</name>
    <dbReference type="NCBI Taxonomy" id="7936"/>
    <lineage>
        <taxon>Eukaryota</taxon>
        <taxon>Metazoa</taxon>
        <taxon>Chordata</taxon>
        <taxon>Craniata</taxon>
        <taxon>Vertebrata</taxon>
        <taxon>Euteleostomi</taxon>
        <taxon>Actinopterygii</taxon>
        <taxon>Neopterygii</taxon>
        <taxon>Teleostei</taxon>
        <taxon>Anguilliformes</taxon>
        <taxon>Anguillidae</taxon>
        <taxon>Anguilla</taxon>
    </lineage>
</organism>
<proteinExistence type="predicted"/>
<accession>A0A0E9WTF5</accession>
<sequence length="47" mass="5596">MCQYLYYLKGKERFSVNMYKCISSPCTEGISANSILELFWLHLKVWT</sequence>
<protein>
    <submittedName>
        <fullName evidence="1">Uncharacterized protein</fullName>
    </submittedName>
</protein>
<evidence type="ECO:0000313" key="1">
    <source>
        <dbReference type="EMBL" id="JAH93672.1"/>
    </source>
</evidence>
<reference evidence="1" key="1">
    <citation type="submission" date="2014-11" db="EMBL/GenBank/DDBJ databases">
        <authorList>
            <person name="Amaro Gonzalez C."/>
        </authorList>
    </citation>
    <scope>NUCLEOTIDE SEQUENCE</scope>
</reference>
<reference evidence="1" key="2">
    <citation type="journal article" date="2015" name="Fish Shellfish Immunol.">
        <title>Early steps in the European eel (Anguilla anguilla)-Vibrio vulnificus interaction in the gills: Role of the RtxA13 toxin.</title>
        <authorList>
            <person name="Callol A."/>
            <person name="Pajuelo D."/>
            <person name="Ebbesson L."/>
            <person name="Teles M."/>
            <person name="MacKenzie S."/>
            <person name="Amaro C."/>
        </authorList>
    </citation>
    <scope>NUCLEOTIDE SEQUENCE</scope>
</reference>
<dbReference type="AlphaFoldDB" id="A0A0E9WTF5"/>